<dbReference type="OrthoDB" id="4991875at2759"/>
<dbReference type="GeneID" id="54481029"/>
<feature type="signal peptide" evidence="2">
    <location>
        <begin position="1"/>
        <end position="16"/>
    </location>
</feature>
<dbReference type="AlphaFoldDB" id="A0A6A6VUX9"/>
<evidence type="ECO:0000256" key="1">
    <source>
        <dbReference type="SAM" id="MobiDB-lite"/>
    </source>
</evidence>
<dbReference type="PANTHER" id="PTHR40640:SF1">
    <property type="entry name" value="ANCHORED GLYCOPROTEIN, PUTATIVE (AFU_ORTHOLOGUE AFUA_8G04860)-RELATED"/>
    <property type="match status" value="1"/>
</dbReference>
<dbReference type="EMBL" id="ML996588">
    <property type="protein sequence ID" value="KAF2753051.1"/>
    <property type="molecule type" value="Genomic_DNA"/>
</dbReference>
<evidence type="ECO:0000256" key="2">
    <source>
        <dbReference type="SAM" id="SignalP"/>
    </source>
</evidence>
<evidence type="ECO:0008006" key="5">
    <source>
        <dbReference type="Google" id="ProtNLM"/>
    </source>
</evidence>
<dbReference type="RefSeq" id="XP_033595502.1">
    <property type="nucleotide sequence ID" value="XM_033739975.1"/>
</dbReference>
<dbReference type="PANTHER" id="PTHR40640">
    <property type="entry name" value="ANCHORED GLYCOPROTEIN, PUTATIVE (AFU_ORTHOLOGUE AFUA_8G04860)-RELATED"/>
    <property type="match status" value="1"/>
</dbReference>
<gene>
    <name evidence="3" type="ORF">EJ05DRAFT_230939</name>
</gene>
<protein>
    <recommendedName>
        <fullName evidence="5">GPI anchored protein</fullName>
    </recommendedName>
</protein>
<dbReference type="Proteomes" id="UP000799437">
    <property type="component" value="Unassembled WGS sequence"/>
</dbReference>
<name>A0A6A6VUX9_9PEZI</name>
<feature type="region of interest" description="Disordered" evidence="1">
    <location>
        <begin position="152"/>
        <end position="182"/>
    </location>
</feature>
<keyword evidence="4" id="KW-1185">Reference proteome</keyword>
<accession>A0A6A6VUX9</accession>
<feature type="compositionally biased region" description="Polar residues" evidence="1">
    <location>
        <begin position="173"/>
        <end position="182"/>
    </location>
</feature>
<evidence type="ECO:0000313" key="4">
    <source>
        <dbReference type="Proteomes" id="UP000799437"/>
    </source>
</evidence>
<keyword evidence="2" id="KW-0732">Signal</keyword>
<evidence type="ECO:0000313" key="3">
    <source>
        <dbReference type="EMBL" id="KAF2753051.1"/>
    </source>
</evidence>
<feature type="chain" id="PRO_5025383909" description="GPI anchored protein" evidence="2">
    <location>
        <begin position="17"/>
        <end position="210"/>
    </location>
</feature>
<feature type="compositionally biased region" description="Low complexity" evidence="1">
    <location>
        <begin position="152"/>
        <end position="163"/>
    </location>
</feature>
<sequence length="210" mass="21052">MVSTLLLSSLIGTALAQSTSVTSFFFAAGDVQSLVASVVSADATATTFEMTCPSDVDGSDCGFRPPVHVVNQNQNTWITSLATAEPDFTYAATCTVSETLAVCAESAAGSEANFPGSSTETYTLSETDEYGYISVPVTITAGLEKLADATQAGAPTGTMATATSESGAMGTPASRTGTGSVPTETGAGVQTRAGLVSGMLVALTVAMTLA</sequence>
<organism evidence="3 4">
    <name type="scientific">Pseudovirgaria hyperparasitica</name>
    <dbReference type="NCBI Taxonomy" id="470096"/>
    <lineage>
        <taxon>Eukaryota</taxon>
        <taxon>Fungi</taxon>
        <taxon>Dikarya</taxon>
        <taxon>Ascomycota</taxon>
        <taxon>Pezizomycotina</taxon>
        <taxon>Dothideomycetes</taxon>
        <taxon>Dothideomycetes incertae sedis</taxon>
        <taxon>Acrospermales</taxon>
        <taxon>Acrospermaceae</taxon>
        <taxon>Pseudovirgaria</taxon>
    </lineage>
</organism>
<proteinExistence type="predicted"/>
<reference evidence="3" key="1">
    <citation type="journal article" date="2020" name="Stud. Mycol.">
        <title>101 Dothideomycetes genomes: a test case for predicting lifestyles and emergence of pathogens.</title>
        <authorList>
            <person name="Haridas S."/>
            <person name="Albert R."/>
            <person name="Binder M."/>
            <person name="Bloem J."/>
            <person name="Labutti K."/>
            <person name="Salamov A."/>
            <person name="Andreopoulos B."/>
            <person name="Baker S."/>
            <person name="Barry K."/>
            <person name="Bills G."/>
            <person name="Bluhm B."/>
            <person name="Cannon C."/>
            <person name="Castanera R."/>
            <person name="Culley D."/>
            <person name="Daum C."/>
            <person name="Ezra D."/>
            <person name="Gonzalez J."/>
            <person name="Henrissat B."/>
            <person name="Kuo A."/>
            <person name="Liang C."/>
            <person name="Lipzen A."/>
            <person name="Lutzoni F."/>
            <person name="Magnuson J."/>
            <person name="Mondo S."/>
            <person name="Nolan M."/>
            <person name="Ohm R."/>
            <person name="Pangilinan J."/>
            <person name="Park H.-J."/>
            <person name="Ramirez L."/>
            <person name="Alfaro M."/>
            <person name="Sun H."/>
            <person name="Tritt A."/>
            <person name="Yoshinaga Y."/>
            <person name="Zwiers L.-H."/>
            <person name="Turgeon B."/>
            <person name="Goodwin S."/>
            <person name="Spatafora J."/>
            <person name="Crous P."/>
            <person name="Grigoriev I."/>
        </authorList>
    </citation>
    <scope>NUCLEOTIDE SEQUENCE</scope>
    <source>
        <strain evidence="3">CBS 121739</strain>
    </source>
</reference>